<reference evidence="5" key="1">
    <citation type="submission" date="2013-03" db="EMBL/GenBank/DDBJ databases">
        <title>Genome sequence of Chthonomonas calidirosea, the first sequenced genome from the Armatimonadetes phylum (formally candidate division OP10).</title>
        <authorList>
            <person name="Lee K.C.Y."/>
            <person name="Morgan X.C."/>
            <person name="Dunfield P.F."/>
            <person name="Tamas I."/>
            <person name="Houghton K.M."/>
            <person name="Vyssotski M."/>
            <person name="Ryan J.L.J."/>
            <person name="Lagutin K."/>
            <person name="McDonald I.R."/>
            <person name="Stott M.B."/>
        </authorList>
    </citation>
    <scope>NUCLEOTIDE SEQUENCE [LARGE SCALE GENOMIC DNA]</scope>
    <source>
        <strain evidence="5">DSM 23976 / ICMP 18418 / T49</strain>
    </source>
</reference>
<dbReference type="STRING" id="454171.CP488_00718"/>
<organism evidence="4 5">
    <name type="scientific">Chthonomonas calidirosea (strain DSM 23976 / ICMP 18418 / T49)</name>
    <dbReference type="NCBI Taxonomy" id="1303518"/>
    <lineage>
        <taxon>Bacteria</taxon>
        <taxon>Bacillati</taxon>
        <taxon>Armatimonadota</taxon>
        <taxon>Chthonomonadia</taxon>
        <taxon>Chthonomonadales</taxon>
        <taxon>Chthonomonadaceae</taxon>
        <taxon>Chthonomonas</taxon>
    </lineage>
</organism>
<keyword evidence="4" id="KW-0121">Carboxypeptidase</keyword>
<dbReference type="AlphaFoldDB" id="S0EWX1"/>
<evidence type="ECO:0000313" key="5">
    <source>
        <dbReference type="Proteomes" id="UP000014227"/>
    </source>
</evidence>
<keyword evidence="3" id="KW-0732">Signal</keyword>
<proteinExistence type="inferred from homology"/>
<protein>
    <submittedName>
        <fullName evidence="4">D-alanyl-D-alanine carboxypeptidase, serine-type,PBP4 family</fullName>
        <ecNumber evidence="4">3.4.16.4</ecNumber>
        <ecNumber evidence="4">3.4.21.-</ecNumber>
    </submittedName>
</protein>
<dbReference type="EMBL" id="HF951689">
    <property type="protein sequence ID" value="CCW34273.1"/>
    <property type="molecule type" value="Genomic_DNA"/>
</dbReference>
<name>S0EWX1_CHTCT</name>
<dbReference type="KEGG" id="ccz:CCALI_00438"/>
<dbReference type="RefSeq" id="WP_016481835.1">
    <property type="nucleotide sequence ID" value="NC_021487.1"/>
</dbReference>
<dbReference type="InterPro" id="IPR012338">
    <property type="entry name" value="Beta-lactam/transpept-like"/>
</dbReference>
<keyword evidence="2 4" id="KW-0378">Hydrolase</keyword>
<sequence length="505" mass="55340">MKEKSGFHAARRCNVCLLVLACLSLSTVFGYAQNSDNSDIPLAKTIDSILDAPAFHTAFEGVFIQRLRDRRVLYERNADRVFLPASNNKILTSLAALVELGPTYTYHTTLLAAGHLTRDGVLHGNLIIKGSGDPTLTDADLQKMAEEARKQGLRRVLGTLLYDDSLFDRQWLGDVWAWDDEPYYYSAEISALNVDGNLITVHLMPGKKVGAPVRVEISPIANYVRVENLGVTGPSKSQNTLFCTRLEGRNVLLITGQLPRDIKSSDEPTVRLTIVDPARYTATILLNDLQKEGIHFDHTRLVDISQEPNDAVTLADHTSAPLSTILRLMNKPSNNLIAECLLKTVGAKATGKGTGGIDGSAVQTARHIFQQAGLIMDEIRQADGSGLSRINFVSPHDLVLALSYLAEQPYFDVFYDSLPIAGVDGSLYYRMKGTAAAENCHAKTGYVSQVNTLSGYVTDKDGDRIVFSIMFNNCLAPYSTCTAAQDQIVETLANWSDTKTALKRP</sequence>
<keyword evidence="5" id="KW-1185">Reference proteome</keyword>
<dbReference type="HOGENOM" id="CLU_017692_1_2_0"/>
<feature type="chain" id="PRO_5004486375" evidence="3">
    <location>
        <begin position="33"/>
        <end position="505"/>
    </location>
</feature>
<dbReference type="FunCoup" id="S0EWX1">
    <property type="interactions" value="135"/>
</dbReference>
<comment type="similarity">
    <text evidence="1">Belongs to the peptidase S13 family.</text>
</comment>
<evidence type="ECO:0000256" key="2">
    <source>
        <dbReference type="ARBA" id="ARBA00022801"/>
    </source>
</evidence>
<evidence type="ECO:0000256" key="3">
    <source>
        <dbReference type="SAM" id="SignalP"/>
    </source>
</evidence>
<evidence type="ECO:0000256" key="1">
    <source>
        <dbReference type="ARBA" id="ARBA00006096"/>
    </source>
</evidence>
<dbReference type="NCBIfam" id="TIGR00666">
    <property type="entry name" value="PBP4"/>
    <property type="match status" value="1"/>
</dbReference>
<dbReference type="OrthoDB" id="9802627at2"/>
<dbReference type="MEROPS" id="S13.002"/>
<dbReference type="eggNOG" id="COG2027">
    <property type="taxonomic scope" value="Bacteria"/>
</dbReference>
<dbReference type="PANTHER" id="PTHR30023:SF0">
    <property type="entry name" value="PENICILLIN-SENSITIVE CARBOXYPEPTIDASE A"/>
    <property type="match status" value="1"/>
</dbReference>
<dbReference type="InterPro" id="IPR000667">
    <property type="entry name" value="Peptidase_S13"/>
</dbReference>
<dbReference type="Gene3D" id="3.50.80.20">
    <property type="entry name" value="D-Ala-D-Ala carboxypeptidase C, peptidase S13"/>
    <property type="match status" value="1"/>
</dbReference>
<feature type="signal peptide" evidence="3">
    <location>
        <begin position="1"/>
        <end position="32"/>
    </location>
</feature>
<dbReference type="GO" id="GO:0000270">
    <property type="term" value="P:peptidoglycan metabolic process"/>
    <property type="evidence" value="ECO:0007669"/>
    <property type="project" value="TreeGrafter"/>
</dbReference>
<dbReference type="SUPFAM" id="SSF56601">
    <property type="entry name" value="beta-lactamase/transpeptidase-like"/>
    <property type="match status" value="1"/>
</dbReference>
<dbReference type="EC" id="3.4.21.-" evidence="4"/>
<accession>S0EWX1</accession>
<dbReference type="PATRIC" id="fig|1303518.3.peg.445"/>
<dbReference type="GO" id="GO:0006508">
    <property type="term" value="P:proteolysis"/>
    <property type="evidence" value="ECO:0007669"/>
    <property type="project" value="InterPro"/>
</dbReference>
<evidence type="ECO:0000313" key="4">
    <source>
        <dbReference type="EMBL" id="CCW34273.1"/>
    </source>
</evidence>
<dbReference type="EC" id="3.4.16.4" evidence="4"/>
<dbReference type="GO" id="GO:0009002">
    <property type="term" value="F:serine-type D-Ala-D-Ala carboxypeptidase activity"/>
    <property type="evidence" value="ECO:0007669"/>
    <property type="project" value="UniProtKB-EC"/>
</dbReference>
<keyword evidence="4" id="KW-0645">Protease</keyword>
<dbReference type="InParanoid" id="S0EWX1"/>
<dbReference type="PRINTS" id="PR00922">
    <property type="entry name" value="DADACBPTASE3"/>
</dbReference>
<gene>
    <name evidence="4" type="ORF">CCALI_00438</name>
</gene>
<dbReference type="Gene3D" id="3.40.710.10">
    <property type="entry name" value="DD-peptidase/beta-lactamase superfamily"/>
    <property type="match status" value="1"/>
</dbReference>
<dbReference type="Pfam" id="PF02113">
    <property type="entry name" value="Peptidase_S13"/>
    <property type="match status" value="1"/>
</dbReference>
<dbReference type="Proteomes" id="UP000014227">
    <property type="component" value="Chromosome I"/>
</dbReference>
<dbReference type="PANTHER" id="PTHR30023">
    <property type="entry name" value="D-ALANYL-D-ALANINE CARBOXYPEPTIDASE"/>
    <property type="match status" value="1"/>
</dbReference>